<proteinExistence type="predicted"/>
<dbReference type="EMBL" id="CM035424">
    <property type="protein sequence ID" value="KAH7352222.1"/>
    <property type="molecule type" value="Genomic_DNA"/>
</dbReference>
<comment type="caution">
    <text evidence="1">The sequence shown here is derived from an EMBL/GenBank/DDBJ whole genome shotgun (WGS) entry which is preliminary data.</text>
</comment>
<sequence length="104" mass="11567">MVLNRTAELNIREGGSGHARSWFVVAKGGETLHLRTEGGRHCIPQVLPLGVVFTSNYATNHGTSFPFSSLSPSSSPQELRMPSPHYLTRLFSCNRNYYLMLISD</sequence>
<dbReference type="Proteomes" id="UP000825935">
    <property type="component" value="Chromosome 19"/>
</dbReference>
<evidence type="ECO:0000313" key="1">
    <source>
        <dbReference type="EMBL" id="KAH7352222.1"/>
    </source>
</evidence>
<evidence type="ECO:0000313" key="2">
    <source>
        <dbReference type="Proteomes" id="UP000825935"/>
    </source>
</evidence>
<dbReference type="AlphaFoldDB" id="A0A8T2SLA3"/>
<organism evidence="1 2">
    <name type="scientific">Ceratopteris richardii</name>
    <name type="common">Triangle waterfern</name>
    <dbReference type="NCBI Taxonomy" id="49495"/>
    <lineage>
        <taxon>Eukaryota</taxon>
        <taxon>Viridiplantae</taxon>
        <taxon>Streptophyta</taxon>
        <taxon>Embryophyta</taxon>
        <taxon>Tracheophyta</taxon>
        <taxon>Polypodiopsida</taxon>
        <taxon>Polypodiidae</taxon>
        <taxon>Polypodiales</taxon>
        <taxon>Pteridineae</taxon>
        <taxon>Pteridaceae</taxon>
        <taxon>Parkerioideae</taxon>
        <taxon>Ceratopteris</taxon>
    </lineage>
</organism>
<reference evidence="1" key="1">
    <citation type="submission" date="2021-08" db="EMBL/GenBank/DDBJ databases">
        <title>WGS assembly of Ceratopteris richardii.</title>
        <authorList>
            <person name="Marchant D.B."/>
            <person name="Chen G."/>
            <person name="Jenkins J."/>
            <person name="Shu S."/>
            <person name="Leebens-Mack J."/>
            <person name="Grimwood J."/>
            <person name="Schmutz J."/>
            <person name="Soltis P."/>
            <person name="Soltis D."/>
            <person name="Chen Z.-H."/>
        </authorList>
    </citation>
    <scope>NUCLEOTIDE SEQUENCE</scope>
    <source>
        <strain evidence="1">Whitten #5841</strain>
        <tissue evidence="1">Leaf</tissue>
    </source>
</reference>
<gene>
    <name evidence="1" type="ORF">KP509_19G035400</name>
</gene>
<name>A0A8T2SLA3_CERRI</name>
<accession>A0A8T2SLA3</accession>
<keyword evidence="2" id="KW-1185">Reference proteome</keyword>
<protein>
    <submittedName>
        <fullName evidence="1">Uncharacterized protein</fullName>
    </submittedName>
</protein>